<dbReference type="GO" id="GO:0006508">
    <property type="term" value="P:proteolysis"/>
    <property type="evidence" value="ECO:0007669"/>
    <property type="project" value="InterPro"/>
</dbReference>
<evidence type="ECO:0000256" key="2">
    <source>
        <dbReference type="SAM" id="SignalP"/>
    </source>
</evidence>
<keyword evidence="4" id="KW-1185">Reference proteome</keyword>
<dbReference type="GO" id="GO:0004185">
    <property type="term" value="F:serine-type carboxypeptidase activity"/>
    <property type="evidence" value="ECO:0007669"/>
    <property type="project" value="InterPro"/>
</dbReference>
<comment type="caution">
    <text evidence="3">The sequence shown here is derived from an EMBL/GenBank/DDBJ whole genome shotgun (WGS) entry which is preliminary data.</text>
</comment>
<dbReference type="Gene3D" id="3.40.50.1820">
    <property type="entry name" value="alpha/beta hydrolase"/>
    <property type="match status" value="1"/>
</dbReference>
<feature type="signal peptide" evidence="2">
    <location>
        <begin position="1"/>
        <end position="22"/>
    </location>
</feature>
<name>A0AAE1RI41_9SOLA</name>
<comment type="similarity">
    <text evidence="1">Belongs to the peptidase S10 family.</text>
</comment>
<sequence length="124" mass="13972">MKKWLLKLRLLLLLLLLQRAASHSTVESLLGLNGRLPFHLETGYNGVGKDEVQLFYYFLPSESNPTTDPLLIWLSGGSSCSSVIAMKLQNVRSIFKAYSQILNTSKIRRWGTNSDGPLVKMGYR</sequence>
<evidence type="ECO:0000256" key="1">
    <source>
        <dbReference type="ARBA" id="ARBA00009431"/>
    </source>
</evidence>
<dbReference type="Proteomes" id="UP001291623">
    <property type="component" value="Unassembled WGS sequence"/>
</dbReference>
<evidence type="ECO:0000313" key="3">
    <source>
        <dbReference type="EMBL" id="KAK4352081.1"/>
    </source>
</evidence>
<reference evidence="3" key="1">
    <citation type="submission" date="2023-12" db="EMBL/GenBank/DDBJ databases">
        <title>Genome assembly of Anisodus tanguticus.</title>
        <authorList>
            <person name="Wang Y.-J."/>
        </authorList>
    </citation>
    <scope>NUCLEOTIDE SEQUENCE</scope>
    <source>
        <strain evidence="3">KB-2021</strain>
        <tissue evidence="3">Leaf</tissue>
    </source>
</reference>
<dbReference type="InterPro" id="IPR029058">
    <property type="entry name" value="AB_hydrolase_fold"/>
</dbReference>
<keyword evidence="2" id="KW-0732">Signal</keyword>
<protein>
    <submittedName>
        <fullName evidence="3">Uncharacterized protein</fullName>
    </submittedName>
</protein>
<dbReference type="Pfam" id="PF00450">
    <property type="entry name" value="Peptidase_S10"/>
    <property type="match status" value="1"/>
</dbReference>
<proteinExistence type="inferred from homology"/>
<dbReference type="EMBL" id="JAVYJV010000015">
    <property type="protein sequence ID" value="KAK4352081.1"/>
    <property type="molecule type" value="Genomic_DNA"/>
</dbReference>
<organism evidence="3 4">
    <name type="scientific">Anisodus tanguticus</name>
    <dbReference type="NCBI Taxonomy" id="243964"/>
    <lineage>
        <taxon>Eukaryota</taxon>
        <taxon>Viridiplantae</taxon>
        <taxon>Streptophyta</taxon>
        <taxon>Embryophyta</taxon>
        <taxon>Tracheophyta</taxon>
        <taxon>Spermatophyta</taxon>
        <taxon>Magnoliopsida</taxon>
        <taxon>eudicotyledons</taxon>
        <taxon>Gunneridae</taxon>
        <taxon>Pentapetalae</taxon>
        <taxon>asterids</taxon>
        <taxon>lamiids</taxon>
        <taxon>Solanales</taxon>
        <taxon>Solanaceae</taxon>
        <taxon>Solanoideae</taxon>
        <taxon>Hyoscyameae</taxon>
        <taxon>Anisodus</taxon>
    </lineage>
</organism>
<gene>
    <name evidence="3" type="ORF">RND71_027599</name>
</gene>
<dbReference type="SUPFAM" id="SSF53474">
    <property type="entry name" value="alpha/beta-Hydrolases"/>
    <property type="match status" value="1"/>
</dbReference>
<dbReference type="AlphaFoldDB" id="A0AAE1RI41"/>
<dbReference type="InterPro" id="IPR001563">
    <property type="entry name" value="Peptidase_S10"/>
</dbReference>
<feature type="chain" id="PRO_5042207381" evidence="2">
    <location>
        <begin position="23"/>
        <end position="124"/>
    </location>
</feature>
<evidence type="ECO:0000313" key="4">
    <source>
        <dbReference type="Proteomes" id="UP001291623"/>
    </source>
</evidence>
<accession>A0AAE1RI41</accession>